<name>A0A3D4VBL6_9BACT</name>
<organism evidence="3 4">
    <name type="scientific">Gemmatimonas aurantiaca</name>
    <dbReference type="NCBI Taxonomy" id="173480"/>
    <lineage>
        <taxon>Bacteria</taxon>
        <taxon>Pseudomonadati</taxon>
        <taxon>Gemmatimonadota</taxon>
        <taxon>Gemmatimonadia</taxon>
        <taxon>Gemmatimonadales</taxon>
        <taxon>Gemmatimonadaceae</taxon>
        <taxon>Gemmatimonas</taxon>
    </lineage>
</organism>
<gene>
    <name evidence="3" type="primary">bla</name>
    <name evidence="3" type="ORF">DGD08_11005</name>
</gene>
<evidence type="ECO:0000313" key="4">
    <source>
        <dbReference type="Proteomes" id="UP000264071"/>
    </source>
</evidence>
<dbReference type="SUPFAM" id="SSF56281">
    <property type="entry name" value="Metallo-hydrolase/oxidoreductase"/>
    <property type="match status" value="1"/>
</dbReference>
<keyword evidence="1" id="KW-0732">Signal</keyword>
<reference evidence="3 4" key="1">
    <citation type="journal article" date="2018" name="Nat. Biotechnol.">
        <title>A standardized bacterial taxonomy based on genome phylogeny substantially revises the tree of life.</title>
        <authorList>
            <person name="Parks D.H."/>
            <person name="Chuvochina M."/>
            <person name="Waite D.W."/>
            <person name="Rinke C."/>
            <person name="Skarshewski A."/>
            <person name="Chaumeil P.A."/>
            <person name="Hugenholtz P."/>
        </authorList>
    </citation>
    <scope>NUCLEOTIDE SEQUENCE [LARGE SCALE GENOMIC DNA]</scope>
    <source>
        <strain evidence="3">UBA8844</strain>
    </source>
</reference>
<dbReference type="SMART" id="SM00849">
    <property type="entry name" value="Lactamase_B"/>
    <property type="match status" value="1"/>
</dbReference>
<feature type="signal peptide" evidence="1">
    <location>
        <begin position="1"/>
        <end position="22"/>
    </location>
</feature>
<dbReference type="Gene3D" id="3.60.15.10">
    <property type="entry name" value="Ribonuclease Z/Hydroxyacylglutathione hydrolase-like"/>
    <property type="match status" value="1"/>
</dbReference>
<comment type="caution">
    <text evidence="3">The sequence shown here is derived from an EMBL/GenBank/DDBJ whole genome shotgun (WGS) entry which is preliminary data.</text>
</comment>
<dbReference type="EMBL" id="DPIY01000010">
    <property type="protein sequence ID" value="HCT57717.1"/>
    <property type="molecule type" value="Genomic_DNA"/>
</dbReference>
<dbReference type="Pfam" id="PF00753">
    <property type="entry name" value="Lactamase_B"/>
    <property type="match status" value="1"/>
</dbReference>
<feature type="chain" id="PRO_5017732659" evidence="1">
    <location>
        <begin position="23"/>
        <end position="313"/>
    </location>
</feature>
<evidence type="ECO:0000313" key="3">
    <source>
        <dbReference type="EMBL" id="HCT57717.1"/>
    </source>
</evidence>
<dbReference type="InterPro" id="IPR036866">
    <property type="entry name" value="RibonucZ/Hydroxyglut_hydro"/>
</dbReference>
<evidence type="ECO:0000259" key="2">
    <source>
        <dbReference type="SMART" id="SM00849"/>
    </source>
</evidence>
<dbReference type="Proteomes" id="UP000264071">
    <property type="component" value="Unassembled WGS sequence"/>
</dbReference>
<dbReference type="AlphaFoldDB" id="A0A3D4VBL6"/>
<dbReference type="NCBIfam" id="NF033105">
    <property type="entry name" value="bla_subclass_B3"/>
    <property type="match status" value="1"/>
</dbReference>
<feature type="domain" description="Metallo-beta-lactamase" evidence="2">
    <location>
        <begin position="65"/>
        <end position="258"/>
    </location>
</feature>
<sequence>MALAWCVASSALLLGGPVGVSAQSATRAVVTPVPPTPNCPDCAEWNAPHAPFRIFGNSYYVGTHGLSAILVTSPDGHVLVDGALPESAPQIVAGIEAMGFRVGDIKIIVNSHAHFDHAGALAEIQRLSGATVAASPSSARWLMAGQSSNDDPQYGMNPGFAKVPRVRVLRDGEVVKVGTLSLTAHFTGGHTPGGTSWSWRSCEGTQCLDLVYADSQTPVSADDFFYTRSTTYRTGVADFRRGQALLSRLSCDILITPHPAASSLWERLASSDRSASPAGARPALVDREACRRYASRAAEALEKRIAKEKIAPR</sequence>
<accession>A0A3D4VBL6</accession>
<protein>
    <submittedName>
        <fullName evidence="3">Subclass B3 metallo-beta-lactamase</fullName>
    </submittedName>
</protein>
<evidence type="ECO:0000256" key="1">
    <source>
        <dbReference type="SAM" id="SignalP"/>
    </source>
</evidence>
<dbReference type="NCBIfam" id="NF012229">
    <property type="entry name" value="bla_class_B_core"/>
    <property type="match status" value="1"/>
</dbReference>
<dbReference type="PANTHER" id="PTHR42951">
    <property type="entry name" value="METALLO-BETA-LACTAMASE DOMAIN-CONTAINING"/>
    <property type="match status" value="1"/>
</dbReference>
<proteinExistence type="predicted"/>
<dbReference type="PANTHER" id="PTHR42951:SF17">
    <property type="entry name" value="METALLO-BETA-LACTAMASE DOMAIN-CONTAINING PROTEIN"/>
    <property type="match status" value="1"/>
</dbReference>
<dbReference type="InterPro" id="IPR001279">
    <property type="entry name" value="Metallo-B-lactamas"/>
</dbReference>
<dbReference type="InterPro" id="IPR050855">
    <property type="entry name" value="NDM-1-like"/>
</dbReference>